<reference evidence="6 7" key="1">
    <citation type="journal article" date="1998" name="Nature">
        <title>The complete genome of the hyperthermophilic bacterium Aquifex aeolicus.</title>
        <authorList>
            <person name="Deckert G."/>
            <person name="Warren P.V."/>
            <person name="Gaasterland T."/>
            <person name="Young W.G."/>
            <person name="Lenox A.L."/>
            <person name="Graham D.E."/>
            <person name="Overbeek R."/>
            <person name="Snead M.A."/>
            <person name="Keller M."/>
            <person name="Aujay M."/>
            <person name="Huber R."/>
            <person name="Feldman R.A."/>
            <person name="Short J.M."/>
            <person name="Olson G.J."/>
            <person name="Swanson R.V."/>
        </authorList>
    </citation>
    <scope>NUCLEOTIDE SEQUENCE [LARGE SCALE GENOMIC DNA]</scope>
    <source>
        <strain evidence="6 7">VF5</strain>
    </source>
</reference>
<keyword evidence="3" id="KW-0408">Iron</keyword>
<dbReference type="PIR" id="F70325">
    <property type="entry name" value="F70325"/>
</dbReference>
<dbReference type="InParanoid" id="O66634"/>
<evidence type="ECO:0000313" key="6">
    <source>
        <dbReference type="EMBL" id="AAC06603.1"/>
    </source>
</evidence>
<evidence type="ECO:0000313" key="7">
    <source>
        <dbReference type="Proteomes" id="UP000000798"/>
    </source>
</evidence>
<evidence type="ECO:0000256" key="4">
    <source>
        <dbReference type="ARBA" id="ARBA00023014"/>
    </source>
</evidence>
<dbReference type="Pfam" id="PF01869">
    <property type="entry name" value="BcrAD_BadFG"/>
    <property type="match status" value="2"/>
</dbReference>
<dbReference type="CDD" id="cd24035">
    <property type="entry name" value="ASKHA_NBD_O66634-like_rpt2"/>
    <property type="match status" value="1"/>
</dbReference>
<evidence type="ECO:0000256" key="1">
    <source>
        <dbReference type="ARBA" id="ARBA00001966"/>
    </source>
</evidence>
<dbReference type="InterPro" id="IPR002731">
    <property type="entry name" value="ATPase_BadF"/>
</dbReference>
<protein>
    <recommendedName>
        <fullName evidence="5">ATPase BadF/BadG/BcrA/BcrD type domain-containing protein</fullName>
    </recommendedName>
</protein>
<keyword evidence="7" id="KW-1185">Reference proteome</keyword>
<name>O66634_AQUAE</name>
<dbReference type="KEGG" id="aae:aq_278"/>
<dbReference type="SUPFAM" id="SSF53067">
    <property type="entry name" value="Actin-like ATPase domain"/>
    <property type="match status" value="2"/>
</dbReference>
<dbReference type="eggNOG" id="COG1924">
    <property type="taxonomic scope" value="Bacteria"/>
</dbReference>
<proteinExistence type="predicted"/>
<dbReference type="GO" id="GO:0046872">
    <property type="term" value="F:metal ion binding"/>
    <property type="evidence" value="ECO:0007669"/>
    <property type="project" value="UniProtKB-KW"/>
</dbReference>
<accession>O66634</accession>
<evidence type="ECO:0000256" key="2">
    <source>
        <dbReference type="ARBA" id="ARBA00022723"/>
    </source>
</evidence>
<feature type="domain" description="ATPase BadF/BadG/BcrA/BcrD type" evidence="5">
    <location>
        <begin position="4"/>
        <end position="268"/>
    </location>
</feature>
<keyword evidence="4" id="KW-0411">Iron-sulfur</keyword>
<dbReference type="GO" id="GO:0051536">
    <property type="term" value="F:iron-sulfur cluster binding"/>
    <property type="evidence" value="ECO:0007669"/>
    <property type="project" value="UniProtKB-KW"/>
</dbReference>
<dbReference type="Proteomes" id="UP000000798">
    <property type="component" value="Chromosome"/>
</dbReference>
<sequence>MLTVGLDVGSTTVKAVVIDENKNIVWKNYERHRTKQIEKVIEFLERIREELGVKEFRLFTAGSGGRKVAELLGGKFIQEVNALSFAVEHLHKDAGSVFELGGQDAKFIVWIRDEKGVRKFATMNDKCAGGTGATIDRILMKLNLKPEEVKNVKYDPKKVHPVAGKCGVFAETDINSLQKNGVPKDELMISLFDAIVLQNLTVLTRGYTPRPKVLLLGGPNNYFPALREAWEYQIRKLWEERGFEVKEENPIYVPEDALYYVAFGSALLSQFEEKDSFVVKDLSPLYRFLEEREKIKAQSGQVALWKTKEELEEFLKEYTSKPFTPPALYPGEKVGVYIGVDGGSTSTKGVLLNEEGEVITTAYKLSEGNPIEDTKGILKKMKREMEEKGVDIEVLGVGFTGYAKDLLKMAFGGDVAIVETVAHTLGALKFFPDAEVICDVGGQDIKVIILRNGKVKDFRLNTQCSAGNGYYLQSTANRFGYRVEEYADVAFKAKYCPSFNFGCAVFLEADIVNFQQLGWTAEEIMAGLAKVLPLNVWLYVMQEPNLRKLGKVFVLQGGTHKNLAVVKAQVDYIKSKVPEAKVYVHPMGSVAGAIGAALEAKRVKEAEGVLV</sequence>
<gene>
    <name evidence="6" type="ordered locus">aq_278</name>
</gene>
<dbReference type="EMBL" id="AE000657">
    <property type="protein sequence ID" value="AAC06603.1"/>
    <property type="molecule type" value="Genomic_DNA"/>
</dbReference>
<evidence type="ECO:0000256" key="3">
    <source>
        <dbReference type="ARBA" id="ARBA00023004"/>
    </source>
</evidence>
<dbReference type="InterPro" id="IPR008275">
    <property type="entry name" value="CoA_E_activase_dom"/>
</dbReference>
<dbReference type="STRING" id="224324.aq_278"/>
<organism evidence="6 7">
    <name type="scientific">Aquifex aeolicus (strain VF5)</name>
    <dbReference type="NCBI Taxonomy" id="224324"/>
    <lineage>
        <taxon>Bacteria</taxon>
        <taxon>Pseudomonadati</taxon>
        <taxon>Aquificota</taxon>
        <taxon>Aquificia</taxon>
        <taxon>Aquificales</taxon>
        <taxon>Aquificaceae</taxon>
        <taxon>Aquifex</taxon>
    </lineage>
</organism>
<dbReference type="CDD" id="cd24002">
    <property type="entry name" value="ASKHA_NBD_BcrAD_BadFG-like"/>
    <property type="match status" value="1"/>
</dbReference>
<dbReference type="Gene3D" id="3.30.420.40">
    <property type="match status" value="4"/>
</dbReference>
<keyword evidence="2" id="KW-0479">Metal-binding</keyword>
<dbReference type="PANTHER" id="PTHR32329:SF4">
    <property type="entry name" value="ACTIVATOR OF 2-HYDROXYACYL-COA DEHYDRATASE"/>
    <property type="match status" value="1"/>
</dbReference>
<dbReference type="InterPro" id="IPR043129">
    <property type="entry name" value="ATPase_NBD"/>
</dbReference>
<dbReference type="InterPro" id="IPR051805">
    <property type="entry name" value="Dehydratase_Activator_Redct"/>
</dbReference>
<feature type="domain" description="ATPase BadF/BadG/BcrA/BcrD type" evidence="5">
    <location>
        <begin position="338"/>
        <end position="600"/>
    </location>
</feature>
<evidence type="ECO:0000259" key="5">
    <source>
        <dbReference type="Pfam" id="PF01869"/>
    </source>
</evidence>
<comment type="cofactor">
    <cofactor evidence="1">
        <name>[4Fe-4S] cluster</name>
        <dbReference type="ChEBI" id="CHEBI:49883"/>
    </cofactor>
</comment>
<dbReference type="HOGENOM" id="CLU_002393_3_0_0"/>
<dbReference type="PANTHER" id="PTHR32329">
    <property type="entry name" value="BIFUNCTIONAL PROTEIN [INCLUDES 2-HYDROXYACYL-COA DEHYDRATASE (N-TER) AND ITS ACTIVATOR DOMAIN (C_TERM)-RELATED"/>
    <property type="match status" value="1"/>
</dbReference>
<dbReference type="AlphaFoldDB" id="O66634"/>
<dbReference type="RefSeq" id="WP_010880132.1">
    <property type="nucleotide sequence ID" value="NC_000918.1"/>
</dbReference>
<dbReference type="NCBIfam" id="TIGR00241">
    <property type="entry name" value="CoA_E_activ"/>
    <property type="match status" value="1"/>
</dbReference>
<dbReference type="EnsemblBacteria" id="AAC06603">
    <property type="protein sequence ID" value="AAC06603"/>
    <property type="gene ID" value="aq_278"/>
</dbReference>